<organism evidence="8 9">
    <name type="scientific">Paractinoplanes aksuensis</name>
    <dbReference type="NCBI Taxonomy" id="2939490"/>
    <lineage>
        <taxon>Bacteria</taxon>
        <taxon>Bacillati</taxon>
        <taxon>Actinomycetota</taxon>
        <taxon>Actinomycetes</taxon>
        <taxon>Micromonosporales</taxon>
        <taxon>Micromonosporaceae</taxon>
        <taxon>Paractinoplanes</taxon>
    </lineage>
</organism>
<keyword evidence="5" id="KW-0520">NAD</keyword>
<evidence type="ECO:0000256" key="3">
    <source>
        <dbReference type="ARBA" id="ARBA00012897"/>
    </source>
</evidence>
<keyword evidence="4 5" id="KW-0560">Oxidoreductase</keyword>
<dbReference type="PANTHER" id="PTHR42795">
    <property type="entry name" value="ALANINE DEHYDROGENASE"/>
    <property type="match status" value="1"/>
</dbReference>
<comment type="caution">
    <text evidence="8">The sequence shown here is derived from an EMBL/GenBank/DDBJ whole genome shotgun (WGS) entry which is preliminary data.</text>
</comment>
<dbReference type="Pfam" id="PF05222">
    <property type="entry name" value="AlaDh_PNT_N"/>
    <property type="match status" value="1"/>
</dbReference>
<evidence type="ECO:0000256" key="4">
    <source>
        <dbReference type="ARBA" id="ARBA00023002"/>
    </source>
</evidence>
<comment type="function">
    <text evidence="5">Catalyzes the reversible reductive amination of pyruvate to L-alanine.</text>
</comment>
<proteinExistence type="inferred from homology"/>
<dbReference type="NCBIfam" id="TIGR00518">
    <property type="entry name" value="alaDH"/>
    <property type="match status" value="1"/>
</dbReference>
<comment type="catalytic activity">
    <reaction evidence="5">
        <text>L-alanine + NAD(+) + H2O = pyruvate + NH4(+) + NADH + H(+)</text>
        <dbReference type="Rhea" id="RHEA:18405"/>
        <dbReference type="ChEBI" id="CHEBI:15361"/>
        <dbReference type="ChEBI" id="CHEBI:15377"/>
        <dbReference type="ChEBI" id="CHEBI:15378"/>
        <dbReference type="ChEBI" id="CHEBI:28938"/>
        <dbReference type="ChEBI" id="CHEBI:57540"/>
        <dbReference type="ChEBI" id="CHEBI:57945"/>
        <dbReference type="ChEBI" id="CHEBI:57972"/>
        <dbReference type="EC" id="1.4.1.1"/>
    </reaction>
</comment>
<name>A0ABT1DJX0_9ACTN</name>
<accession>A0ABT1DJX0</accession>
<evidence type="ECO:0000259" key="6">
    <source>
        <dbReference type="SMART" id="SM01002"/>
    </source>
</evidence>
<protein>
    <recommendedName>
        <fullName evidence="3 5">Alanine dehydrogenase</fullName>
        <ecNumber evidence="3 5">1.4.1.1</ecNumber>
    </recommendedName>
</protein>
<dbReference type="Pfam" id="PF01262">
    <property type="entry name" value="AlaDh_PNT_C"/>
    <property type="match status" value="1"/>
</dbReference>
<feature type="domain" description="Alanine dehydrogenase/pyridine nucleotide transhydrogenase N-terminal" evidence="7">
    <location>
        <begin position="4"/>
        <end position="137"/>
    </location>
</feature>
<dbReference type="InterPro" id="IPR007698">
    <property type="entry name" value="AlaDH/PNT_NAD(H)-bd"/>
</dbReference>
<evidence type="ECO:0000256" key="5">
    <source>
        <dbReference type="PIRNR" id="PIRNR000183"/>
    </source>
</evidence>
<dbReference type="RefSeq" id="WP_253237266.1">
    <property type="nucleotide sequence ID" value="NZ_JAMYJR010000010.1"/>
</dbReference>
<dbReference type="SUPFAM" id="SSF51735">
    <property type="entry name" value="NAD(P)-binding Rossmann-fold domains"/>
    <property type="match status" value="1"/>
</dbReference>
<dbReference type="EMBL" id="JAMYJR010000010">
    <property type="protein sequence ID" value="MCO8271134.1"/>
    <property type="molecule type" value="Genomic_DNA"/>
</dbReference>
<sequence length="378" mass="38798">MHIGVPAEIKNHEYRVAITPAGVAEFVRRGHSVLVEAGAGAGSAITDQDFVAAGAEIAPDADTVWQRADLLLKVKEPIAAEYGRLRAGQVLFTYLHLAADADGTKALLASGTTAIAYETVQLADGSLPLLAPMSEVAGRLAPQVGAYSLMRNSGGRGVLPGGVPGVSPAKVTVIGGGVSGVNAATIALGMGADVTVLDLNISRLRQIDAQFGGRVKTLVSSSYALEQSCIEADMVIGAVLVPGAKAPKLVSNDLVKRMKPGSVLVDIAIDQGGCFSDSRPTTHENPVYKVHESVFYCVANMPGAVPNTSTYALTNATLPYALKLADLGWRDALKADPALALGLSTHDGALTNAEVGTALGLPSVEITAVLDGSASLRG</sequence>
<comment type="similarity">
    <text evidence="2 5">Belongs to the AlaDH/PNT family.</text>
</comment>
<dbReference type="PIRSF" id="PIRSF000183">
    <property type="entry name" value="Alanine_dh"/>
    <property type="match status" value="1"/>
</dbReference>
<dbReference type="InterPro" id="IPR007886">
    <property type="entry name" value="AlaDH/PNT_N"/>
</dbReference>
<reference evidence="8 9" key="1">
    <citation type="submission" date="2022-06" db="EMBL/GenBank/DDBJ databases">
        <title>New Species of the Genus Actinoplanes, ActinopZanes ferrugineus.</title>
        <authorList>
            <person name="Ding P."/>
        </authorList>
    </citation>
    <scope>NUCLEOTIDE SEQUENCE [LARGE SCALE GENOMIC DNA]</scope>
    <source>
        <strain evidence="8 9">TRM88003</strain>
    </source>
</reference>
<feature type="domain" description="Alanine dehydrogenase/pyridine nucleotide transhydrogenase NAD(H)-binding" evidence="6">
    <location>
        <begin position="149"/>
        <end position="297"/>
    </location>
</feature>
<evidence type="ECO:0000313" key="8">
    <source>
        <dbReference type="EMBL" id="MCO8271134.1"/>
    </source>
</evidence>
<dbReference type="GO" id="GO:0000286">
    <property type="term" value="F:alanine dehydrogenase activity"/>
    <property type="evidence" value="ECO:0007669"/>
    <property type="project" value="UniProtKB-EC"/>
</dbReference>
<dbReference type="SUPFAM" id="SSF52283">
    <property type="entry name" value="Formate/glycerate dehydrogenase catalytic domain-like"/>
    <property type="match status" value="1"/>
</dbReference>
<gene>
    <name evidence="8" type="primary">ald</name>
    <name evidence="8" type="ORF">M1L60_11070</name>
</gene>
<dbReference type="InterPro" id="IPR008141">
    <property type="entry name" value="Ala_DH"/>
</dbReference>
<dbReference type="Proteomes" id="UP001523369">
    <property type="component" value="Unassembled WGS sequence"/>
</dbReference>
<dbReference type="PANTHER" id="PTHR42795:SF1">
    <property type="entry name" value="ALANINE DEHYDROGENASE"/>
    <property type="match status" value="1"/>
</dbReference>
<evidence type="ECO:0000256" key="1">
    <source>
        <dbReference type="ARBA" id="ARBA00005206"/>
    </source>
</evidence>
<comment type="pathway">
    <text evidence="1 5">Amino-acid degradation; L-alanine degradation via dehydrogenase pathway; NH(3) and pyruvate from L-alanine: step 1/1.</text>
</comment>
<dbReference type="InterPro" id="IPR036291">
    <property type="entry name" value="NAD(P)-bd_dom_sf"/>
</dbReference>
<dbReference type="CDD" id="cd05305">
    <property type="entry name" value="L-AlaDH"/>
    <property type="match status" value="1"/>
</dbReference>
<dbReference type="SMART" id="SM01002">
    <property type="entry name" value="AlaDh_PNT_C"/>
    <property type="match status" value="1"/>
</dbReference>
<keyword evidence="9" id="KW-1185">Reference proteome</keyword>
<evidence type="ECO:0000259" key="7">
    <source>
        <dbReference type="SMART" id="SM01003"/>
    </source>
</evidence>
<dbReference type="Gene3D" id="3.40.50.720">
    <property type="entry name" value="NAD(P)-binding Rossmann-like Domain"/>
    <property type="match status" value="2"/>
</dbReference>
<evidence type="ECO:0000256" key="2">
    <source>
        <dbReference type="ARBA" id="ARBA00005689"/>
    </source>
</evidence>
<dbReference type="SMART" id="SM01003">
    <property type="entry name" value="AlaDh_PNT_N"/>
    <property type="match status" value="1"/>
</dbReference>
<dbReference type="EC" id="1.4.1.1" evidence="3 5"/>
<evidence type="ECO:0000313" key="9">
    <source>
        <dbReference type="Proteomes" id="UP001523369"/>
    </source>
</evidence>